<name>A0ABS4INZ7_9BACL</name>
<evidence type="ECO:0000256" key="2">
    <source>
        <dbReference type="ARBA" id="ARBA00009012"/>
    </source>
</evidence>
<evidence type="ECO:0000256" key="1">
    <source>
        <dbReference type="ARBA" id="ARBA00004141"/>
    </source>
</evidence>
<gene>
    <name evidence="7" type="ORF">J2Z66_000881</name>
</gene>
<comment type="similarity">
    <text evidence="2">Belongs to the TMEM19 family.</text>
</comment>
<feature type="transmembrane region" description="Helical" evidence="6">
    <location>
        <begin position="183"/>
        <end position="205"/>
    </location>
</feature>
<keyword evidence="3 6" id="KW-0812">Transmembrane</keyword>
<keyword evidence="5 6" id="KW-0472">Membrane</keyword>
<keyword evidence="4 6" id="KW-1133">Transmembrane helix</keyword>
<evidence type="ECO:0000313" key="8">
    <source>
        <dbReference type="Proteomes" id="UP001519287"/>
    </source>
</evidence>
<feature type="transmembrane region" description="Helical" evidence="6">
    <location>
        <begin position="245"/>
        <end position="265"/>
    </location>
</feature>
<feature type="transmembrane region" description="Helical" evidence="6">
    <location>
        <begin position="84"/>
        <end position="104"/>
    </location>
</feature>
<dbReference type="Pfam" id="PF01940">
    <property type="entry name" value="DUF92"/>
    <property type="match status" value="1"/>
</dbReference>
<comment type="subcellular location">
    <subcellularLocation>
        <location evidence="1">Membrane</location>
        <topology evidence="1">Multi-pass membrane protein</topology>
    </subcellularLocation>
</comment>
<reference evidence="7 8" key="1">
    <citation type="submission" date="2021-03" db="EMBL/GenBank/DDBJ databases">
        <title>Genomic Encyclopedia of Type Strains, Phase IV (KMG-IV): sequencing the most valuable type-strain genomes for metagenomic binning, comparative biology and taxonomic classification.</title>
        <authorList>
            <person name="Goeker M."/>
        </authorList>
    </citation>
    <scope>NUCLEOTIDE SEQUENCE [LARGE SCALE GENOMIC DNA]</scope>
    <source>
        <strain evidence="7 8">DSM 26048</strain>
    </source>
</reference>
<dbReference type="PANTHER" id="PTHR13353:SF5">
    <property type="entry name" value="TRANSMEMBRANE PROTEIN 19"/>
    <property type="match status" value="1"/>
</dbReference>
<comment type="caution">
    <text evidence="7">The sequence shown here is derived from an EMBL/GenBank/DDBJ whole genome shotgun (WGS) entry which is preliminary data.</text>
</comment>
<protein>
    <submittedName>
        <fullName evidence="7">Uncharacterized protein (TIGR00297 family)</fullName>
    </submittedName>
</protein>
<dbReference type="Proteomes" id="UP001519287">
    <property type="component" value="Unassembled WGS sequence"/>
</dbReference>
<dbReference type="InterPro" id="IPR002794">
    <property type="entry name" value="DUF92_TMEM19"/>
</dbReference>
<evidence type="ECO:0000256" key="5">
    <source>
        <dbReference type="ARBA" id="ARBA00023136"/>
    </source>
</evidence>
<keyword evidence="8" id="KW-1185">Reference proteome</keyword>
<proteinExistence type="inferred from homology"/>
<dbReference type="PANTHER" id="PTHR13353">
    <property type="entry name" value="TRANSMEMBRANE PROTEIN 19"/>
    <property type="match status" value="1"/>
</dbReference>
<dbReference type="RefSeq" id="WP_209970109.1">
    <property type="nucleotide sequence ID" value="NZ_JAGGLB010000002.1"/>
</dbReference>
<feature type="transmembrane region" description="Helical" evidence="6">
    <location>
        <begin position="30"/>
        <end position="63"/>
    </location>
</feature>
<organism evidence="7 8">
    <name type="scientific">Paenibacillus eucommiae</name>
    <dbReference type="NCBI Taxonomy" id="1355755"/>
    <lineage>
        <taxon>Bacteria</taxon>
        <taxon>Bacillati</taxon>
        <taxon>Bacillota</taxon>
        <taxon>Bacilli</taxon>
        <taxon>Bacillales</taxon>
        <taxon>Paenibacillaceae</taxon>
        <taxon>Paenibacillus</taxon>
    </lineage>
</organism>
<evidence type="ECO:0000256" key="3">
    <source>
        <dbReference type="ARBA" id="ARBA00022692"/>
    </source>
</evidence>
<evidence type="ECO:0000256" key="6">
    <source>
        <dbReference type="SAM" id="Phobius"/>
    </source>
</evidence>
<evidence type="ECO:0000313" key="7">
    <source>
        <dbReference type="EMBL" id="MBP1989286.1"/>
    </source>
</evidence>
<evidence type="ECO:0000256" key="4">
    <source>
        <dbReference type="ARBA" id="ARBA00022989"/>
    </source>
</evidence>
<dbReference type="EMBL" id="JAGGLB010000002">
    <property type="protein sequence ID" value="MBP1989286.1"/>
    <property type="molecule type" value="Genomic_DNA"/>
</dbReference>
<feature type="transmembrane region" description="Helical" evidence="6">
    <location>
        <begin position="153"/>
        <end position="177"/>
    </location>
</feature>
<feature type="transmembrane region" description="Helical" evidence="6">
    <location>
        <begin position="110"/>
        <end position="132"/>
    </location>
</feature>
<accession>A0ABS4INZ7</accession>
<sequence>MTDWLIGLVGSLTISLLAYRKRSLSVSGALAAVILGTLMYVFGSLAWFGTLIAFFISSSLLSSVKRKLKAAAESGYAKSGRRDAAQVAANGGIGLLLCIINAVWPDPVWWAAYVGVMATVTSDTWATEIGGLSRSLPRSVITGKQVAAGTSGGITWLGTGASAVGGLFIGVMVWLFAHLDAVQLVPLLFIGMMAGLIGALSDSWLGAILQVMYRCSVCGKEVEKHTHCEASCTRIRGAAWMTNDAVNAISSLAGGAASILFFYMFNIL</sequence>